<dbReference type="OrthoDB" id="10358070at2759"/>
<dbReference type="AlphaFoldDB" id="A0A6J8B0N5"/>
<name>A0A6J8B0N5_MYTCO</name>
<feature type="region of interest" description="Disordered" evidence="1">
    <location>
        <begin position="1"/>
        <end position="32"/>
    </location>
</feature>
<proteinExistence type="predicted"/>
<evidence type="ECO:0000256" key="1">
    <source>
        <dbReference type="SAM" id="MobiDB-lite"/>
    </source>
</evidence>
<sequence>MDNTEGSSSYKEKTNQGYEKRQKQEIQMHRKEDSIGSMRTWRIKEINHPCIVPYNRKFTGRDVPIDRIKSIDEENDYEHGKSFCRVSSDFKNIFQKEYQINLNNLEEHGYTNSIHSFDDPMTDDLNLRFYRFGSTLVWTFPDHQITNDFNLGHTIPFESLAFSESILSYEISPFGHTRIIHPIEITLGHTNQIPACMLGHTRPF</sequence>
<gene>
    <name evidence="2" type="ORF">MCOR_13745</name>
</gene>
<keyword evidence="3" id="KW-1185">Reference proteome</keyword>
<reference evidence="2 3" key="1">
    <citation type="submission" date="2020-06" db="EMBL/GenBank/DDBJ databases">
        <authorList>
            <person name="Li R."/>
            <person name="Bekaert M."/>
        </authorList>
    </citation>
    <scope>NUCLEOTIDE SEQUENCE [LARGE SCALE GENOMIC DNA]</scope>
    <source>
        <strain evidence="3">wild</strain>
    </source>
</reference>
<feature type="compositionally biased region" description="Basic and acidic residues" evidence="1">
    <location>
        <begin position="10"/>
        <end position="32"/>
    </location>
</feature>
<organism evidence="2 3">
    <name type="scientific">Mytilus coruscus</name>
    <name type="common">Sea mussel</name>
    <dbReference type="NCBI Taxonomy" id="42192"/>
    <lineage>
        <taxon>Eukaryota</taxon>
        <taxon>Metazoa</taxon>
        <taxon>Spiralia</taxon>
        <taxon>Lophotrochozoa</taxon>
        <taxon>Mollusca</taxon>
        <taxon>Bivalvia</taxon>
        <taxon>Autobranchia</taxon>
        <taxon>Pteriomorphia</taxon>
        <taxon>Mytilida</taxon>
        <taxon>Mytiloidea</taxon>
        <taxon>Mytilidae</taxon>
        <taxon>Mytilinae</taxon>
        <taxon>Mytilus</taxon>
    </lineage>
</organism>
<evidence type="ECO:0000313" key="3">
    <source>
        <dbReference type="Proteomes" id="UP000507470"/>
    </source>
</evidence>
<dbReference type="EMBL" id="CACVKT020002374">
    <property type="protein sequence ID" value="CAC5377428.1"/>
    <property type="molecule type" value="Genomic_DNA"/>
</dbReference>
<accession>A0A6J8B0N5</accession>
<protein>
    <submittedName>
        <fullName evidence="2">Uncharacterized protein</fullName>
    </submittedName>
</protein>
<evidence type="ECO:0000313" key="2">
    <source>
        <dbReference type="EMBL" id="CAC5377428.1"/>
    </source>
</evidence>
<dbReference type="Proteomes" id="UP000507470">
    <property type="component" value="Unassembled WGS sequence"/>
</dbReference>